<organism evidence="1 2">
    <name type="scientific">Gordonia phage Clown</name>
    <dbReference type="NCBI Taxonomy" id="2759393"/>
    <lineage>
        <taxon>Viruses</taxon>
        <taxon>Duplodnaviria</taxon>
        <taxon>Heunggongvirae</taxon>
        <taxon>Uroviricota</taxon>
        <taxon>Caudoviricetes</taxon>
        <taxon>Stackebrandtviridae</taxon>
        <taxon>Frickvirinae</taxon>
        <taxon>Clownvirus</taxon>
        <taxon>Clownvirus clown</taxon>
    </lineage>
</organism>
<evidence type="ECO:0000313" key="1">
    <source>
        <dbReference type="EMBL" id="QOC56087.1"/>
    </source>
</evidence>
<proteinExistence type="predicted"/>
<dbReference type="GeneID" id="65128419"/>
<protein>
    <submittedName>
        <fullName evidence="1">Uncharacterized protein</fullName>
    </submittedName>
</protein>
<evidence type="ECO:0000313" key="2">
    <source>
        <dbReference type="Proteomes" id="UP000516645"/>
    </source>
</evidence>
<dbReference type="RefSeq" id="YP_010110129.1">
    <property type="nucleotide sequence ID" value="NC_055867.1"/>
</dbReference>
<gene>
    <name evidence="1" type="primary">89</name>
    <name evidence="1" type="ORF">SEA_CLOWN_89</name>
</gene>
<name>A0A7L7SPL3_9CAUD</name>
<dbReference type="KEGG" id="vg:65128419"/>
<dbReference type="EMBL" id="MT771343">
    <property type="protein sequence ID" value="QOC56087.1"/>
    <property type="molecule type" value="Genomic_DNA"/>
</dbReference>
<accession>A0A7L7SPL3</accession>
<keyword evidence="2" id="KW-1185">Reference proteome</keyword>
<sequence>MTAVVPPAVWVHGRDVSWMIVHLDAGVYLSLEVSPGAGTPNPWSYLVELCGPEDEVLDRRTGRSRNALHARAQAVKVARELRVAASNSL</sequence>
<reference evidence="1 2" key="1">
    <citation type="submission" date="2020-07" db="EMBL/GenBank/DDBJ databases">
        <authorList>
            <person name="Bortz R.L."/>
            <person name="Bai C."/>
            <person name="Brody A."/>
            <person name="Douse D."/>
            <person name="Feder N.M."/>
            <person name="Fischer E."/>
            <person name="Kim I."/>
            <person name="Kornbau S."/>
            <person name="Malek C.E."/>
            <person name="Menendez J.A."/>
            <person name="Moore R.J."/>
            <person name="Pinkovsky V.I."/>
            <person name="Raghavan D."/>
            <person name="Reznik A.S."/>
            <person name="Sciarra A.R."/>
            <person name="Starinsky S.F."/>
            <person name="Vaughan O."/>
            <person name="Walker S.E."/>
            <person name="Wiemann J."/>
            <person name="Butela K.A."/>
            <person name="Garlena R.A."/>
            <person name="Russell D.A."/>
            <person name="Pope W.H."/>
            <person name="Jacobs-Sera D."/>
            <person name="Hatfull G.F."/>
        </authorList>
    </citation>
    <scope>NUCLEOTIDE SEQUENCE [LARGE SCALE GENOMIC DNA]</scope>
</reference>
<dbReference type="Proteomes" id="UP000516645">
    <property type="component" value="Segment"/>
</dbReference>